<dbReference type="PANTHER" id="PTHR24652">
    <property type="entry name" value="LOW-DENSITY LIPOPROTEIN RECEPTOR CLASS A DOMAIN-CONTAINING PROTEIN 2"/>
    <property type="match status" value="1"/>
</dbReference>
<dbReference type="CDD" id="cd00112">
    <property type="entry name" value="LDLa"/>
    <property type="match status" value="1"/>
</dbReference>
<feature type="transmembrane region" description="Helical" evidence="2">
    <location>
        <begin position="196"/>
        <end position="227"/>
    </location>
</feature>
<dbReference type="SMART" id="SM00192">
    <property type="entry name" value="LDLa"/>
    <property type="match status" value="1"/>
</dbReference>
<dbReference type="InterPro" id="IPR002172">
    <property type="entry name" value="LDrepeatLR_classA_rpt"/>
</dbReference>
<keyword evidence="2" id="KW-1133">Transmembrane helix</keyword>
<evidence type="ECO:0000256" key="2">
    <source>
        <dbReference type="SAM" id="Phobius"/>
    </source>
</evidence>
<dbReference type="SUPFAM" id="SSF57424">
    <property type="entry name" value="LDL receptor-like module"/>
    <property type="match status" value="1"/>
</dbReference>
<dbReference type="InterPro" id="IPR035914">
    <property type="entry name" value="Sperma_CUB_dom_sf"/>
</dbReference>
<evidence type="ECO:0000313" key="4">
    <source>
        <dbReference type="EMBL" id="CAH1228606.1"/>
    </source>
</evidence>
<keyword evidence="2" id="KW-0472">Membrane</keyword>
<dbReference type="Pfam" id="PF00057">
    <property type="entry name" value="Ldl_recept_a"/>
    <property type="match status" value="1"/>
</dbReference>
<proteinExistence type="predicted"/>
<accession>A0A8J9WC61</accession>
<evidence type="ECO:0000256" key="3">
    <source>
        <dbReference type="SAM" id="SignalP"/>
    </source>
</evidence>
<organism evidence="4 5">
    <name type="scientific">Branchiostoma lanceolatum</name>
    <name type="common">Common lancelet</name>
    <name type="synonym">Amphioxus lanceolatum</name>
    <dbReference type="NCBI Taxonomy" id="7740"/>
    <lineage>
        <taxon>Eukaryota</taxon>
        <taxon>Metazoa</taxon>
        <taxon>Chordata</taxon>
        <taxon>Cephalochordata</taxon>
        <taxon>Leptocardii</taxon>
        <taxon>Amphioxiformes</taxon>
        <taxon>Branchiostomatidae</taxon>
        <taxon>Branchiostoma</taxon>
    </lineage>
</organism>
<protein>
    <submittedName>
        <fullName evidence="4">ST14 protein</fullName>
    </submittedName>
</protein>
<dbReference type="EMBL" id="OV696686">
    <property type="protein sequence ID" value="CAH1228606.1"/>
    <property type="molecule type" value="Genomic_DNA"/>
</dbReference>
<dbReference type="InterPro" id="IPR023415">
    <property type="entry name" value="LDLR_class-A_CS"/>
</dbReference>
<keyword evidence="2" id="KW-0812">Transmembrane</keyword>
<feature type="chain" id="PRO_5035423709" evidence="3">
    <location>
        <begin position="23"/>
        <end position="235"/>
    </location>
</feature>
<name>A0A8J9WC61_BRALA</name>
<reference evidence="4" key="1">
    <citation type="submission" date="2022-01" db="EMBL/GenBank/DDBJ databases">
        <authorList>
            <person name="Braso-Vives M."/>
        </authorList>
    </citation>
    <scope>NUCLEOTIDE SEQUENCE</scope>
</reference>
<keyword evidence="3" id="KW-0732">Signal</keyword>
<dbReference type="SUPFAM" id="SSF49854">
    <property type="entry name" value="Spermadhesin, CUB domain"/>
    <property type="match status" value="1"/>
</dbReference>
<dbReference type="InterPro" id="IPR036055">
    <property type="entry name" value="LDL_receptor-like_sf"/>
</dbReference>
<dbReference type="AlphaFoldDB" id="A0A8J9WC61"/>
<dbReference type="Gene3D" id="4.10.400.10">
    <property type="entry name" value="Low-density Lipoprotein Receptor"/>
    <property type="match status" value="1"/>
</dbReference>
<dbReference type="InterPro" id="IPR042333">
    <property type="entry name" value="LRAD2/Mig-13-like"/>
</dbReference>
<sequence>MDKYIGVSFFVAAIFLLHGVCGQNTIYLKDNCNNAVSARMAGMVQWAKMASGGMTCPMTLMAPSNKLVGLRFKSFNLAKFANGSCVDVIGITDADGTTIMPSGCIKPTTSLKSVTQSVNITVMKGSSSADAFELEYVVFYEAANCTGWDFKCSNGRCLDQKLKCNRKDDCFDNSDEASLMCDLGLFGNFWAMFLRLGLAAVIGILVGAVLLLILIIVLCICCCCACCRRKDNNAV</sequence>
<dbReference type="Proteomes" id="UP000838412">
    <property type="component" value="Chromosome 1"/>
</dbReference>
<keyword evidence="5" id="KW-1185">Reference proteome</keyword>
<dbReference type="PROSITE" id="PS01209">
    <property type="entry name" value="LDLRA_1"/>
    <property type="match status" value="1"/>
</dbReference>
<keyword evidence="1" id="KW-1015">Disulfide bond</keyword>
<evidence type="ECO:0000313" key="5">
    <source>
        <dbReference type="Proteomes" id="UP000838412"/>
    </source>
</evidence>
<dbReference type="OrthoDB" id="2019384at2759"/>
<evidence type="ECO:0000256" key="1">
    <source>
        <dbReference type="ARBA" id="ARBA00023157"/>
    </source>
</evidence>
<gene>
    <name evidence="4" type="primary">ST14</name>
    <name evidence="4" type="ORF">BLAG_LOCUS699</name>
</gene>
<feature type="signal peptide" evidence="3">
    <location>
        <begin position="1"/>
        <end position="22"/>
    </location>
</feature>